<dbReference type="SUPFAM" id="SSF52833">
    <property type="entry name" value="Thioredoxin-like"/>
    <property type="match status" value="1"/>
</dbReference>
<reference evidence="8 9" key="1">
    <citation type="submission" date="2016-03" db="EMBL/GenBank/DDBJ databases">
        <title>Shallow-sea hydrothermal system.</title>
        <authorList>
            <person name="Tang K."/>
        </authorList>
    </citation>
    <scope>NUCLEOTIDE SEQUENCE [LARGE SCALE GENOMIC DNA]</scope>
    <source>
        <strain evidence="8 9">JLT9</strain>
    </source>
</reference>
<evidence type="ECO:0000256" key="6">
    <source>
        <dbReference type="SAM" id="Phobius"/>
    </source>
</evidence>
<name>A0A1B1ND95_9MICO</name>
<dbReference type="Pfam" id="PF13462">
    <property type="entry name" value="Thioredoxin_4"/>
    <property type="match status" value="1"/>
</dbReference>
<feature type="transmembrane region" description="Helical" evidence="6">
    <location>
        <begin position="7"/>
        <end position="26"/>
    </location>
</feature>
<organism evidence="8 9">
    <name type="scientific">Serinicoccus hydrothermalis</name>
    <dbReference type="NCBI Taxonomy" id="1758689"/>
    <lineage>
        <taxon>Bacteria</taxon>
        <taxon>Bacillati</taxon>
        <taxon>Actinomycetota</taxon>
        <taxon>Actinomycetes</taxon>
        <taxon>Micrococcales</taxon>
        <taxon>Ornithinimicrobiaceae</taxon>
        <taxon>Serinicoccus</taxon>
    </lineage>
</organism>
<keyword evidence="9" id="KW-1185">Reference proteome</keyword>
<dbReference type="PROSITE" id="PS51352">
    <property type="entry name" value="THIOREDOXIN_2"/>
    <property type="match status" value="1"/>
</dbReference>
<dbReference type="RefSeq" id="WP_066639526.1">
    <property type="nucleotide sequence ID" value="NZ_CP014989.1"/>
</dbReference>
<dbReference type="PATRIC" id="fig|1758689.4.peg.2040"/>
<dbReference type="KEGG" id="serj:SGUI_1965"/>
<sequence length="220" mass="23831">MNRQLSISIIMLGVFVVGVAFILWLARGDSPQASSDAAAGTSTAQLVRPDSHVLSQAEGPDAPVLVEFLDFECEACRAAYPLVEQLRQDYDGQLTVVARYFPIPSHANAVNAAVAVEAAAQQGQFEAMYKRMYATQAEWGEQQESKADVFRGFAEELGLDMDAYDAAVADEATAERIARDYQDGIDLGVQGTPTFFLDGQLLQPQSEADFRDAIEAAIAD</sequence>
<evidence type="ECO:0000256" key="2">
    <source>
        <dbReference type="ARBA" id="ARBA00022729"/>
    </source>
</evidence>
<keyword evidence="6" id="KW-0472">Membrane</keyword>
<protein>
    <submittedName>
        <fullName evidence="8">Periplasmic thiol:disulfide interchange protein DsbA</fullName>
    </submittedName>
</protein>
<dbReference type="PANTHER" id="PTHR13887:SF14">
    <property type="entry name" value="DISULFIDE BOND FORMATION PROTEIN D"/>
    <property type="match status" value="1"/>
</dbReference>
<evidence type="ECO:0000256" key="5">
    <source>
        <dbReference type="ARBA" id="ARBA00023284"/>
    </source>
</evidence>
<keyword evidence="4" id="KW-1015">Disulfide bond</keyword>
<dbReference type="InterPro" id="IPR013766">
    <property type="entry name" value="Thioredoxin_domain"/>
</dbReference>
<dbReference type="AlphaFoldDB" id="A0A1B1ND95"/>
<evidence type="ECO:0000313" key="9">
    <source>
        <dbReference type="Proteomes" id="UP000092482"/>
    </source>
</evidence>
<keyword evidence="6" id="KW-1133">Transmembrane helix</keyword>
<keyword evidence="6" id="KW-0812">Transmembrane</keyword>
<evidence type="ECO:0000313" key="8">
    <source>
        <dbReference type="EMBL" id="ANS79361.1"/>
    </source>
</evidence>
<dbReference type="PANTHER" id="PTHR13887">
    <property type="entry name" value="GLUTATHIONE S-TRANSFERASE KAPPA"/>
    <property type="match status" value="1"/>
</dbReference>
<accession>A0A1B1ND95</accession>
<keyword evidence="3" id="KW-0560">Oxidoreductase</keyword>
<gene>
    <name evidence="8" type="ORF">SGUI_1965</name>
</gene>
<evidence type="ECO:0000256" key="1">
    <source>
        <dbReference type="ARBA" id="ARBA00005791"/>
    </source>
</evidence>
<comment type="similarity">
    <text evidence="1">Belongs to the thioredoxin family. DsbA subfamily.</text>
</comment>
<keyword evidence="2" id="KW-0732">Signal</keyword>
<evidence type="ECO:0000259" key="7">
    <source>
        <dbReference type="PROSITE" id="PS51352"/>
    </source>
</evidence>
<evidence type="ECO:0000256" key="4">
    <source>
        <dbReference type="ARBA" id="ARBA00023157"/>
    </source>
</evidence>
<proteinExistence type="inferred from homology"/>
<evidence type="ECO:0000256" key="3">
    <source>
        <dbReference type="ARBA" id="ARBA00023002"/>
    </source>
</evidence>
<dbReference type="Gene3D" id="3.40.30.10">
    <property type="entry name" value="Glutaredoxin"/>
    <property type="match status" value="1"/>
</dbReference>
<dbReference type="GO" id="GO:0016491">
    <property type="term" value="F:oxidoreductase activity"/>
    <property type="evidence" value="ECO:0007669"/>
    <property type="project" value="UniProtKB-KW"/>
</dbReference>
<dbReference type="InterPro" id="IPR012336">
    <property type="entry name" value="Thioredoxin-like_fold"/>
</dbReference>
<dbReference type="EMBL" id="CP014989">
    <property type="protein sequence ID" value="ANS79361.1"/>
    <property type="molecule type" value="Genomic_DNA"/>
</dbReference>
<dbReference type="STRING" id="1758689.SGUI_1965"/>
<keyword evidence="5" id="KW-0676">Redox-active center</keyword>
<dbReference type="InterPro" id="IPR036249">
    <property type="entry name" value="Thioredoxin-like_sf"/>
</dbReference>
<feature type="domain" description="Thioredoxin" evidence="7">
    <location>
        <begin position="24"/>
        <end position="219"/>
    </location>
</feature>
<dbReference type="Proteomes" id="UP000092482">
    <property type="component" value="Chromosome"/>
</dbReference>